<dbReference type="EMBL" id="FWXI01000005">
    <property type="protein sequence ID" value="SMC59794.1"/>
    <property type="molecule type" value="Genomic_DNA"/>
</dbReference>
<feature type="domain" description="DDH" evidence="6">
    <location>
        <begin position="82"/>
        <end position="231"/>
    </location>
</feature>
<dbReference type="InterPro" id="IPR051673">
    <property type="entry name" value="SSDNA_exonuclease_RecJ"/>
</dbReference>
<evidence type="ECO:0000259" key="7">
    <source>
        <dbReference type="Pfam" id="PF02272"/>
    </source>
</evidence>
<dbReference type="SUPFAM" id="SSF64182">
    <property type="entry name" value="DHH phosphoesterases"/>
    <property type="match status" value="1"/>
</dbReference>
<keyword evidence="3" id="KW-0540">Nuclease</keyword>
<dbReference type="Gene3D" id="3.10.310.30">
    <property type="match status" value="1"/>
</dbReference>
<dbReference type="Proteomes" id="UP000192738">
    <property type="component" value="Unassembled WGS sequence"/>
</dbReference>
<keyword evidence="10" id="KW-1185">Reference proteome</keyword>
<dbReference type="GO" id="GO:0003676">
    <property type="term" value="F:nucleic acid binding"/>
    <property type="evidence" value="ECO:0007669"/>
    <property type="project" value="InterPro"/>
</dbReference>
<dbReference type="GO" id="GO:0006281">
    <property type="term" value="P:DNA repair"/>
    <property type="evidence" value="ECO:0007669"/>
    <property type="project" value="InterPro"/>
</dbReference>
<dbReference type="PANTHER" id="PTHR30255">
    <property type="entry name" value="SINGLE-STRANDED-DNA-SPECIFIC EXONUCLEASE RECJ"/>
    <property type="match status" value="1"/>
</dbReference>
<proteinExistence type="inferred from homology"/>
<feature type="domain" description="DHHA1" evidence="7">
    <location>
        <begin position="350"/>
        <end position="443"/>
    </location>
</feature>
<name>A0A1W2AGN8_9FIRM</name>
<dbReference type="InterPro" id="IPR003156">
    <property type="entry name" value="DHHA1_dom"/>
</dbReference>
<gene>
    <name evidence="9" type="ORF">SAMN04488500_105275</name>
</gene>
<evidence type="ECO:0000256" key="5">
    <source>
        <dbReference type="ARBA" id="ARBA00022839"/>
    </source>
</evidence>
<dbReference type="GO" id="GO:0008409">
    <property type="term" value="F:5'-3' exonuclease activity"/>
    <property type="evidence" value="ECO:0007669"/>
    <property type="project" value="InterPro"/>
</dbReference>
<dbReference type="OrthoDB" id="9809852at2"/>
<dbReference type="Pfam" id="PF02272">
    <property type="entry name" value="DHHA1"/>
    <property type="match status" value="1"/>
</dbReference>
<dbReference type="InterPro" id="IPR004610">
    <property type="entry name" value="RecJ"/>
</dbReference>
<dbReference type="NCBIfam" id="TIGR00644">
    <property type="entry name" value="recJ"/>
    <property type="match status" value="1"/>
</dbReference>
<accession>A0A1W2AGN8</accession>
<dbReference type="AlphaFoldDB" id="A0A1W2AGN8"/>
<keyword evidence="5 9" id="KW-0269">Exonuclease</keyword>
<evidence type="ECO:0000313" key="10">
    <source>
        <dbReference type="Proteomes" id="UP000192738"/>
    </source>
</evidence>
<comment type="similarity">
    <text evidence="1">Belongs to the RecJ family.</text>
</comment>
<keyword evidence="4" id="KW-0378">Hydrolase</keyword>
<evidence type="ECO:0000256" key="3">
    <source>
        <dbReference type="ARBA" id="ARBA00022722"/>
    </source>
</evidence>
<evidence type="ECO:0000256" key="1">
    <source>
        <dbReference type="ARBA" id="ARBA00005915"/>
    </source>
</evidence>
<protein>
    <recommendedName>
        <fullName evidence="2">Single-stranded-DNA-specific exonuclease RecJ</fullName>
    </recommendedName>
</protein>
<dbReference type="InterPro" id="IPR041122">
    <property type="entry name" value="RecJ_OB"/>
</dbReference>
<reference evidence="9 10" key="1">
    <citation type="submission" date="2017-04" db="EMBL/GenBank/DDBJ databases">
        <authorList>
            <person name="Afonso C.L."/>
            <person name="Miller P.J."/>
            <person name="Scott M.A."/>
            <person name="Spackman E."/>
            <person name="Goraichik I."/>
            <person name="Dimitrov K.M."/>
            <person name="Suarez D.L."/>
            <person name="Swayne D.E."/>
        </authorList>
    </citation>
    <scope>NUCLEOTIDE SEQUENCE [LARGE SCALE GENOMIC DNA]</scope>
    <source>
        <strain evidence="9 10">DSM 5090</strain>
    </source>
</reference>
<dbReference type="PANTHER" id="PTHR30255:SF2">
    <property type="entry name" value="SINGLE-STRANDED-DNA-SPECIFIC EXONUCLEASE RECJ"/>
    <property type="match status" value="1"/>
</dbReference>
<evidence type="ECO:0000256" key="2">
    <source>
        <dbReference type="ARBA" id="ARBA00019841"/>
    </source>
</evidence>
<dbReference type="InterPro" id="IPR001667">
    <property type="entry name" value="DDH_dom"/>
</dbReference>
<dbReference type="InterPro" id="IPR038763">
    <property type="entry name" value="DHH_sf"/>
</dbReference>
<sequence>MARLKKAWRLFPAKRELASELSRKMNISEFIAQTLINRGVTDEKAATEFLSASSEYIADPYLLKDMSIAVGRVVQAIAAHEKITIYGDYDVDGITSCAVVYKTLTRLGASVEFYIPDRQSEGYGLNAAALDSLIQTGTKLIITVDCGISAVKEISAILGQLDIIITDHHQPPAELPSALAIINPKQPDCLYPEKNLAGVGVAFKLCQALWQHYYGTDNKFFDYLDIVAIGTIADIVPLTGENRVLVKTGLRQLATTSNIGINALLEVCGLTGKVVDSGSVGFVIAPRLNAVGRVSQATAGVELLITNDLNYARELAGLLDAENSARQAIEKLILAKAEEQLSTLDISAANVLVLAGEEWHSGVIGIVASRLVDKFYRPVIMISVRDGYGKGSCRSIPAFDMYGALTRCSDLLTQFGGHRQAAGLTIPVNNIPFLHERLNAIASENLSESDYIPVLTIDSFLPLAEVNAAFIEQLACLEPYGFGNPSPVFACRNVEFLEKRLIGQQSRHLKLKLKNTAVNDVIAWNMGELSDTLACNKKIDLVFVPKFNEWQGKKNLQLTAHDVRQSIVSEDKESLDKLAPDRECIGYIYLTVKEFNKLGQCKFSLQDIADIILKKYKITLPEKVVDMAITILWELNLLAKEVTAEGTLNIVLEPSPLKKLELSDSPTFRESVRMREEYLAGYTQFKEVQ</sequence>
<dbReference type="GO" id="GO:0006310">
    <property type="term" value="P:DNA recombination"/>
    <property type="evidence" value="ECO:0007669"/>
    <property type="project" value="InterPro"/>
</dbReference>
<dbReference type="STRING" id="112901.SAMN04488500_105275"/>
<feature type="domain" description="RecJ OB" evidence="8">
    <location>
        <begin position="457"/>
        <end position="562"/>
    </location>
</feature>
<evidence type="ECO:0000256" key="4">
    <source>
        <dbReference type="ARBA" id="ARBA00022801"/>
    </source>
</evidence>
<dbReference type="RefSeq" id="WP_084575184.1">
    <property type="nucleotide sequence ID" value="NZ_CP155572.1"/>
</dbReference>
<dbReference type="Gene3D" id="3.90.1640.30">
    <property type="match status" value="1"/>
</dbReference>
<evidence type="ECO:0000313" key="9">
    <source>
        <dbReference type="EMBL" id="SMC59794.1"/>
    </source>
</evidence>
<dbReference type="Pfam" id="PF01368">
    <property type="entry name" value="DHH"/>
    <property type="match status" value="1"/>
</dbReference>
<dbReference type="Pfam" id="PF17768">
    <property type="entry name" value="RecJ_OB"/>
    <property type="match status" value="1"/>
</dbReference>
<evidence type="ECO:0000259" key="8">
    <source>
        <dbReference type="Pfam" id="PF17768"/>
    </source>
</evidence>
<evidence type="ECO:0000259" key="6">
    <source>
        <dbReference type="Pfam" id="PF01368"/>
    </source>
</evidence>
<organism evidence="9 10">
    <name type="scientific">Sporomusa malonica</name>
    <dbReference type="NCBI Taxonomy" id="112901"/>
    <lineage>
        <taxon>Bacteria</taxon>
        <taxon>Bacillati</taxon>
        <taxon>Bacillota</taxon>
        <taxon>Negativicutes</taxon>
        <taxon>Selenomonadales</taxon>
        <taxon>Sporomusaceae</taxon>
        <taxon>Sporomusa</taxon>
    </lineage>
</organism>